<organism evidence="2 3">
    <name type="scientific">Aspergillus ellipticus CBS 707.79</name>
    <dbReference type="NCBI Taxonomy" id="1448320"/>
    <lineage>
        <taxon>Eukaryota</taxon>
        <taxon>Fungi</taxon>
        <taxon>Dikarya</taxon>
        <taxon>Ascomycota</taxon>
        <taxon>Pezizomycotina</taxon>
        <taxon>Eurotiomycetes</taxon>
        <taxon>Eurotiomycetidae</taxon>
        <taxon>Eurotiales</taxon>
        <taxon>Aspergillaceae</taxon>
        <taxon>Aspergillus</taxon>
        <taxon>Aspergillus subgen. Circumdati</taxon>
    </lineage>
</organism>
<sequence>MLCWDTLRVIFPPSFSPPLPTCKREGSSQLTRSISRVRVTIMSHPRSLSYLVQVHSAFNSIFFFFSSTWLGLIVSPGRKAGACQTRETDWMRFDFN</sequence>
<evidence type="ECO:0000313" key="3">
    <source>
        <dbReference type="Proteomes" id="UP000247810"/>
    </source>
</evidence>
<evidence type="ECO:0000313" key="2">
    <source>
        <dbReference type="EMBL" id="PYH95734.1"/>
    </source>
</evidence>
<dbReference type="EMBL" id="KZ825848">
    <property type="protein sequence ID" value="PYH95734.1"/>
    <property type="molecule type" value="Genomic_DNA"/>
</dbReference>
<keyword evidence="1" id="KW-0812">Transmembrane</keyword>
<keyword evidence="1" id="KW-1133">Transmembrane helix</keyword>
<accession>A0A319DEX6</accession>
<dbReference type="Proteomes" id="UP000247810">
    <property type="component" value="Unassembled WGS sequence"/>
</dbReference>
<reference evidence="2 3" key="1">
    <citation type="submission" date="2018-02" db="EMBL/GenBank/DDBJ databases">
        <title>The genomes of Aspergillus section Nigri reveals drivers in fungal speciation.</title>
        <authorList>
            <consortium name="DOE Joint Genome Institute"/>
            <person name="Vesth T.C."/>
            <person name="Nybo J."/>
            <person name="Theobald S."/>
            <person name="Brandl J."/>
            <person name="Frisvad J.C."/>
            <person name="Nielsen K.F."/>
            <person name="Lyhne E.K."/>
            <person name="Kogle M.E."/>
            <person name="Kuo A."/>
            <person name="Riley R."/>
            <person name="Clum A."/>
            <person name="Nolan M."/>
            <person name="Lipzen A."/>
            <person name="Salamov A."/>
            <person name="Henrissat B."/>
            <person name="Wiebenga A."/>
            <person name="De vries R.P."/>
            <person name="Grigoriev I.V."/>
            <person name="Mortensen U.H."/>
            <person name="Andersen M.R."/>
            <person name="Baker S.E."/>
        </authorList>
    </citation>
    <scope>NUCLEOTIDE SEQUENCE [LARGE SCALE GENOMIC DNA]</scope>
    <source>
        <strain evidence="2 3">CBS 707.79</strain>
    </source>
</reference>
<feature type="transmembrane region" description="Helical" evidence="1">
    <location>
        <begin position="50"/>
        <end position="74"/>
    </location>
</feature>
<protein>
    <submittedName>
        <fullName evidence="2">Uncharacterized protein</fullName>
    </submittedName>
</protein>
<gene>
    <name evidence="2" type="ORF">BO71DRAFT_196704</name>
</gene>
<dbReference type="VEuPathDB" id="FungiDB:BO71DRAFT_196704"/>
<keyword evidence="1" id="KW-0472">Membrane</keyword>
<evidence type="ECO:0000256" key="1">
    <source>
        <dbReference type="SAM" id="Phobius"/>
    </source>
</evidence>
<dbReference type="AlphaFoldDB" id="A0A319DEX6"/>
<name>A0A319DEX6_9EURO</name>
<keyword evidence="3" id="KW-1185">Reference proteome</keyword>
<proteinExistence type="predicted"/>